<dbReference type="Gene3D" id="2.150.10.10">
    <property type="entry name" value="Serralysin-like metalloprotease, C-terminal"/>
    <property type="match status" value="4"/>
</dbReference>
<dbReference type="PROSITE" id="PS00330">
    <property type="entry name" value="HEMOLYSIN_CALCIUM"/>
    <property type="match status" value="1"/>
</dbReference>
<dbReference type="InterPro" id="IPR018511">
    <property type="entry name" value="Hemolysin-typ_Ca-bd_CS"/>
</dbReference>
<keyword evidence="5" id="KW-0472">Membrane</keyword>
<evidence type="ECO:0000256" key="3">
    <source>
        <dbReference type="ARBA" id="ARBA00022475"/>
    </source>
</evidence>
<dbReference type="InterPro" id="IPR001343">
    <property type="entry name" value="Hemolysn_Ca-bd"/>
</dbReference>
<dbReference type="PANTHER" id="PTHR38340:SF1">
    <property type="entry name" value="S-LAYER PROTEIN"/>
    <property type="match status" value="1"/>
</dbReference>
<evidence type="ECO:0000259" key="6">
    <source>
        <dbReference type="PROSITE" id="PS51841"/>
    </source>
</evidence>
<dbReference type="Pfam" id="PF00353">
    <property type="entry name" value="HemolysinCabind"/>
    <property type="match status" value="4"/>
</dbReference>
<dbReference type="GO" id="GO:0005886">
    <property type="term" value="C:plasma membrane"/>
    <property type="evidence" value="ECO:0007669"/>
    <property type="project" value="UniProtKB-SubCell"/>
</dbReference>
<dbReference type="InterPro" id="IPR009722">
    <property type="entry name" value="YjiK/CarP"/>
</dbReference>
<dbReference type="PANTHER" id="PTHR38340">
    <property type="entry name" value="S-LAYER PROTEIN"/>
    <property type="match status" value="1"/>
</dbReference>
<reference evidence="7 8" key="1">
    <citation type="submission" date="2020-08" db="EMBL/GenBank/DDBJ databases">
        <title>Genomic Encyclopedia of Type Strains, Phase IV (KMG-IV): sequencing the most valuable type-strain genomes for metagenomic binning, comparative biology and taxonomic classification.</title>
        <authorList>
            <person name="Goeker M."/>
        </authorList>
    </citation>
    <scope>NUCLEOTIDE SEQUENCE [LARGE SCALE GENOMIC DNA]</scope>
    <source>
        <strain evidence="7 8">DSM 103336</strain>
    </source>
</reference>
<dbReference type="InterPro" id="IPR001322">
    <property type="entry name" value="Lamin_tail_dom"/>
</dbReference>
<evidence type="ECO:0000313" key="8">
    <source>
        <dbReference type="Proteomes" id="UP000546701"/>
    </source>
</evidence>
<evidence type="ECO:0000256" key="4">
    <source>
        <dbReference type="ARBA" id="ARBA00022525"/>
    </source>
</evidence>
<dbReference type="GO" id="GO:0005576">
    <property type="term" value="C:extracellular region"/>
    <property type="evidence" value="ECO:0007669"/>
    <property type="project" value="UniProtKB-SubCell"/>
</dbReference>
<comment type="caution">
    <text evidence="7">The sequence shown here is derived from an EMBL/GenBank/DDBJ whole genome shotgun (WGS) entry which is preliminary data.</text>
</comment>
<dbReference type="SUPFAM" id="SSF74853">
    <property type="entry name" value="Lamin A/C globular tail domain"/>
    <property type="match status" value="1"/>
</dbReference>
<name>A0A7W9BPH8_9SPHN</name>
<sequence>MDLSNYTRVATYDLPEPTRTTAPTGNLLAQEASGVAYNRDTNTLFIVGDGGTSVTQVSLTGQFIDTMTLAQGSSPQGTTFYDSEGITYIGGGKFVFTEERTRQVVEFTYAPGTTLTREAARTVDLGTDIGNVGLEGLSYDPLTGGYIVVKEKDALGIFQTNIDFAAGTATNGSATTVNSTNLFDPARIGTTDLSDIYALSNYAAAVGTADESRLLVLSQESGRIVEVGRDGTVYSSLQLVAPATPSGIDLAAMTVEGITVDSAGRIYLVSEEGGGDIDHPQLWVYAPNSTGGANLAPTGVTLSNPTAALLENSNTADRIKVADIAVADDGQGTNQLTVTGADAAAFELSGNALYLKGGTTLDFETKASFSVAVNVDDTTVGATPDASVAYTLNVTNVVNEAAAGTVAITEVAPWASSSRSGADWFELTNTGSTAIDVTGWKFDDNSYSSTNAVALSGVTTIAAGESAIFLEGGAAQVATFANIWFGGTVPAGVQIGTYTGAGVGLSNGGDAANVFDAAGTLKASVTFGASPSGPYATFDNAAQVNSTSLVNHATISTFATAGTNGAFVAPGDATETGSPGTIGGVAAPVNRAPSAIGLTGEITTLPDTTSTDARVKIASVIVTDDGLGTNGLTLSGADAGAFEVDATGLYLKAGQDLDANVKARYDVTVNVDDVTVGTTPDASVRFSLDLTADTTGQLRVTEVAPWSSGNSPVQADWFEVTNTGTAAVNITGWKFDDSSRAFANAVALSGVTSIAAGESVIFLETATAATTVQSFIDTWFAGTAPAGLQFGTYTGGGVGLSTGGDAVTLFNASGVVQAGVTFGASPAGPYPTFDNGAALDNATIATLSADGVRGAFAAARDSAEIGSPGTILALETVGVTLTGTDGADRLGGTTGSDMLVGLAGDDVLIGGAGSDRMSGGNDTDYLDGGDGIDRLDGDAGNDTLLGQAGNDTLIGSTGLDRLSGGAGADYLDGGDDADRLDGDAGDDTLLGQNGNDTLIGSDGVDFLSGGEGADYLDGGVGADQLVGDAGDDILLGQDGNDTMLGGAGNDYFDGGAGNDYIDGGAGNDTIVAGLGNDILIGGEGRDTVALAGSVVDFSFQSIGGGFSATNLATGAVTQVFGVEEVTFALDMMLPTPVTSLDYVAG</sequence>
<proteinExistence type="predicted"/>
<organism evidence="7 8">
    <name type="scientific">Sphingomonas prati</name>
    <dbReference type="NCBI Taxonomy" id="1843237"/>
    <lineage>
        <taxon>Bacteria</taxon>
        <taxon>Pseudomonadati</taxon>
        <taxon>Pseudomonadota</taxon>
        <taxon>Alphaproteobacteria</taxon>
        <taxon>Sphingomonadales</taxon>
        <taxon>Sphingomonadaceae</taxon>
        <taxon>Sphingomonas</taxon>
    </lineage>
</organism>
<dbReference type="InterPro" id="IPR050557">
    <property type="entry name" value="RTX_toxin/Mannuronan_C5-epim"/>
</dbReference>
<dbReference type="GO" id="GO:0005509">
    <property type="term" value="F:calcium ion binding"/>
    <property type="evidence" value="ECO:0007669"/>
    <property type="project" value="InterPro"/>
</dbReference>
<keyword evidence="4" id="KW-0964">Secreted</keyword>
<dbReference type="Pfam" id="PF06977">
    <property type="entry name" value="SdiA-regulated"/>
    <property type="match status" value="1"/>
</dbReference>
<evidence type="ECO:0000256" key="2">
    <source>
        <dbReference type="ARBA" id="ARBA00004613"/>
    </source>
</evidence>
<comment type="subcellular location">
    <subcellularLocation>
        <location evidence="1">Cell membrane</location>
    </subcellularLocation>
    <subcellularLocation>
        <location evidence="2">Secreted</location>
    </subcellularLocation>
</comment>
<dbReference type="InterPro" id="IPR036415">
    <property type="entry name" value="Lamin_tail_dom_sf"/>
</dbReference>
<dbReference type="EMBL" id="JACIJR010000001">
    <property type="protein sequence ID" value="MBB5727584.1"/>
    <property type="molecule type" value="Genomic_DNA"/>
</dbReference>
<dbReference type="InterPro" id="IPR011049">
    <property type="entry name" value="Serralysin-like_metalloprot_C"/>
</dbReference>
<evidence type="ECO:0000256" key="1">
    <source>
        <dbReference type="ARBA" id="ARBA00004236"/>
    </source>
</evidence>
<feature type="domain" description="LTD" evidence="6">
    <location>
        <begin position="686"/>
        <end position="824"/>
    </location>
</feature>
<dbReference type="Pfam" id="PF00932">
    <property type="entry name" value="LTD"/>
    <property type="match status" value="2"/>
</dbReference>
<gene>
    <name evidence="7" type="ORF">FHS99_000040</name>
</gene>
<dbReference type="RefSeq" id="WP_157175380.1">
    <property type="nucleotide sequence ID" value="NZ_BMJP01000001.1"/>
</dbReference>
<dbReference type="CDD" id="cd09971">
    <property type="entry name" value="SdiA-regulated"/>
    <property type="match status" value="1"/>
</dbReference>
<dbReference type="PROSITE" id="PS51841">
    <property type="entry name" value="LTD"/>
    <property type="match status" value="2"/>
</dbReference>
<protein>
    <submittedName>
        <fullName evidence="7">Uncharacterized protein YjiK/Ca2+-binding RTX toxin-like protein</fullName>
    </submittedName>
</protein>
<dbReference type="SUPFAM" id="SSF51120">
    <property type="entry name" value="beta-Roll"/>
    <property type="match status" value="3"/>
</dbReference>
<keyword evidence="3" id="KW-1003">Cell membrane</keyword>
<dbReference type="AlphaFoldDB" id="A0A7W9BPH8"/>
<evidence type="ECO:0000256" key="5">
    <source>
        <dbReference type="ARBA" id="ARBA00023136"/>
    </source>
</evidence>
<keyword evidence="8" id="KW-1185">Reference proteome</keyword>
<dbReference type="OrthoDB" id="7527830at2"/>
<dbReference type="PRINTS" id="PR00313">
    <property type="entry name" value="CABNDNGRPT"/>
</dbReference>
<accession>A0A7W9BPH8</accession>
<dbReference type="Proteomes" id="UP000546701">
    <property type="component" value="Unassembled WGS sequence"/>
</dbReference>
<evidence type="ECO:0000313" key="7">
    <source>
        <dbReference type="EMBL" id="MBB5727584.1"/>
    </source>
</evidence>
<feature type="domain" description="LTD" evidence="6">
    <location>
        <begin position="394"/>
        <end position="529"/>
    </location>
</feature>
<dbReference type="SUPFAM" id="SSF50956">
    <property type="entry name" value="Thermostable phytase (3-phytase)"/>
    <property type="match status" value="1"/>
</dbReference>